<dbReference type="EMBL" id="JAEMHL010000001">
    <property type="protein sequence ID" value="MBJ6748902.1"/>
    <property type="molecule type" value="Genomic_DNA"/>
</dbReference>
<feature type="chain" id="PRO_5046384533" evidence="1">
    <location>
        <begin position="24"/>
        <end position="749"/>
    </location>
</feature>
<organism evidence="2 3">
    <name type="scientific">Geomonas anaerohicana</name>
    <dbReference type="NCBI Taxonomy" id="2798583"/>
    <lineage>
        <taxon>Bacteria</taxon>
        <taxon>Pseudomonadati</taxon>
        <taxon>Thermodesulfobacteriota</taxon>
        <taxon>Desulfuromonadia</taxon>
        <taxon>Geobacterales</taxon>
        <taxon>Geobacteraceae</taxon>
        <taxon>Geomonas</taxon>
    </lineage>
</organism>
<dbReference type="InterPro" id="IPR013784">
    <property type="entry name" value="Carb-bd-like_fold"/>
</dbReference>
<protein>
    <submittedName>
        <fullName evidence="2">Carboxypeptidase regulatory-like domain-containing protein</fullName>
    </submittedName>
</protein>
<sequence length="749" mass="77039">MKNLFSLLIFLTSLVVIQSPASAGPYKIVDLGPMTTPVRINNKSVVVGYKTTSDGHHTAFYYSRGITKDLGTFNGTDSEALDVNSSGQIVGTFKQNGARRGFRLTGSGFTDLFATSGLTQAVGVNDSGTILGSAGDYPVLLQNGVVKDISGGVGYPGQAPYTPTALNNLGQATFYQNMCAAWECEASYLYASGTWKELPFTPLDLNNRSEMIGHVSEDMNGVIYRNGIATVIGAGWEYAYPDALNDLGQVVGSGYEGGGYHQVPFLYQGGSMVNINTLLPASSGWSLQDVPDSQLDINNYGQIVGRGRLNGEVRGFLLSPTYSVSGTVRSGSATGPAVPGVTVSIAGSTAVTSSAGTFYVSGILPGTYTVTISKTGYVTRTAQLVVDRDLTGLVFYFPNAFSISGIVHAGSSTGPVLPGASVSIAGKSAVTSSTGTFSITGIVAGTYTLTISKVGYVTKTYTGYVVNGNKSGLVFYLTPAPTYYISGTVRQGSTTGPLLAGATVAIAGKSAVTGSTGTFSISGILAGTYTVTITKAGYATRTVTGFTVSSNRTGLVFYLVPLPTYTVSGTVRSGSSTGPILPGATVAVAGKSAVTGSTGTFSISGILAGTYTVTISKAGYATRSMTGFVVSGNRTGLVFYLTPLPTYTISGTVRRGSATGTVLPGATVSIAGKSAITGTAGTFSISGILAGTYTLTISKTGYVTKTYTGYVISSNRTGLVFYLVPATSASVTRPAPRAALSAPEYKLRC</sequence>
<dbReference type="InterPro" id="IPR008969">
    <property type="entry name" value="CarboxyPept-like_regulatory"/>
</dbReference>
<name>A0ABS0Y9D5_9BACT</name>
<accession>A0ABS0Y9D5</accession>
<dbReference type="SUPFAM" id="SSF49464">
    <property type="entry name" value="Carboxypeptidase regulatory domain-like"/>
    <property type="match status" value="4"/>
</dbReference>
<dbReference type="Gene3D" id="2.60.40.1120">
    <property type="entry name" value="Carboxypeptidase-like, regulatory domain"/>
    <property type="match status" value="5"/>
</dbReference>
<gene>
    <name evidence="2" type="ORF">JFN91_01605</name>
</gene>
<keyword evidence="3" id="KW-1185">Reference proteome</keyword>
<evidence type="ECO:0000313" key="2">
    <source>
        <dbReference type="EMBL" id="MBJ6748902.1"/>
    </source>
</evidence>
<proteinExistence type="predicted"/>
<dbReference type="SUPFAM" id="SSF49452">
    <property type="entry name" value="Starch-binding domain-like"/>
    <property type="match status" value="1"/>
</dbReference>
<dbReference type="Proteomes" id="UP000614714">
    <property type="component" value="Unassembled WGS sequence"/>
</dbReference>
<comment type="caution">
    <text evidence="2">The sequence shown here is derived from an EMBL/GenBank/DDBJ whole genome shotgun (WGS) entry which is preliminary data.</text>
</comment>
<feature type="signal peptide" evidence="1">
    <location>
        <begin position="1"/>
        <end position="23"/>
    </location>
</feature>
<evidence type="ECO:0000256" key="1">
    <source>
        <dbReference type="SAM" id="SignalP"/>
    </source>
</evidence>
<dbReference type="Pfam" id="PF13620">
    <property type="entry name" value="CarboxypepD_reg"/>
    <property type="match status" value="5"/>
</dbReference>
<dbReference type="RefSeq" id="WP_199387470.1">
    <property type="nucleotide sequence ID" value="NZ_JAEMHL010000001.1"/>
</dbReference>
<evidence type="ECO:0000313" key="3">
    <source>
        <dbReference type="Proteomes" id="UP000614714"/>
    </source>
</evidence>
<keyword evidence="1" id="KW-0732">Signal</keyword>
<reference evidence="2 3" key="1">
    <citation type="submission" date="2020-12" db="EMBL/GenBank/DDBJ databases">
        <title>Geomonas sp. Red421, isolated from paddy soil.</title>
        <authorList>
            <person name="Xu Z."/>
            <person name="Zhang Z."/>
            <person name="Masuda Y."/>
            <person name="Itoh H."/>
            <person name="Senoo K."/>
        </authorList>
    </citation>
    <scope>NUCLEOTIDE SEQUENCE [LARGE SCALE GENOMIC DNA]</scope>
    <source>
        <strain evidence="2 3">Red421</strain>
    </source>
</reference>